<name>A0A5P1R9W5_9GAMM</name>
<sequence length="286" mass="32767">MAVSATLLSEIEDAFDAMSNSLRLFDERLYQSSLSISLPWVKEPGLQKQIARELYNDLWHKDHQDGRKTTTNYGLVGANESLIVAAKHLNHHKARLKTAIANLKKSELPQLHEHLHKRSIALANSLNQTGLARLHLKQCYRQIPLLESRPDSVRFSWYSSGRSIRKLSVEEAMGRLLKLDISQPHIQIQLEKLSALHQATPLAQIQQQVPVIRANFSWKTTDNHWQRQARNCPLPILIPLNEGDTLPEHNILPTEPPEQRNRALRSDSKIDPTPFLSSLRIHLYRN</sequence>
<evidence type="ECO:0000313" key="2">
    <source>
        <dbReference type="EMBL" id="QEQ96398.1"/>
    </source>
</evidence>
<dbReference type="InterPro" id="IPR036384">
    <property type="entry name" value="Tus_sf"/>
</dbReference>
<dbReference type="GO" id="GO:0005737">
    <property type="term" value="C:cytoplasm"/>
    <property type="evidence" value="ECO:0007669"/>
    <property type="project" value="InterPro"/>
</dbReference>
<dbReference type="OrthoDB" id="6354133at2"/>
<dbReference type="InterPro" id="IPR036381">
    <property type="entry name" value="Tus_dom1"/>
</dbReference>
<dbReference type="KEGG" id="ncu:F0U83_06605"/>
<evidence type="ECO:0000313" key="3">
    <source>
        <dbReference type="Proteomes" id="UP000324760"/>
    </source>
</evidence>
<reference evidence="2 3" key="1">
    <citation type="journal article" date="2019" name="Biochem. Eng. J.">
        <title>Metabolic engineering of the marine bacteria Neptunomonas concharum for the production of acetoin and meso-2,3-butanediol from acetate.</title>
        <authorList>
            <person name="Li W."/>
            <person name="Pu N."/>
            <person name="Liu C.-X."/>
            <person name="Yuan Q.-P."/>
            <person name="Li Z.-J."/>
        </authorList>
    </citation>
    <scope>NUCLEOTIDE SEQUENCE [LARGE SCALE GENOMIC DNA]</scope>
    <source>
        <strain evidence="2 3">JCM17730</strain>
    </source>
</reference>
<dbReference type="SUPFAM" id="SSF56596">
    <property type="entry name" value="Replication terminator protein (Tus)"/>
    <property type="match status" value="1"/>
</dbReference>
<gene>
    <name evidence="2" type="ORF">F0U83_06605</name>
</gene>
<dbReference type="AlphaFoldDB" id="A0A5P1R9W5"/>
<accession>A0A5P1R9W5</accession>
<organism evidence="2 3">
    <name type="scientific">Neptunomonas concharum</name>
    <dbReference type="NCBI Taxonomy" id="1031538"/>
    <lineage>
        <taxon>Bacteria</taxon>
        <taxon>Pseudomonadati</taxon>
        <taxon>Pseudomonadota</taxon>
        <taxon>Gammaproteobacteria</taxon>
        <taxon>Oceanospirillales</taxon>
        <taxon>Oceanospirillaceae</taxon>
        <taxon>Neptunomonas</taxon>
    </lineage>
</organism>
<proteinExistence type="predicted"/>
<dbReference type="GO" id="GO:0003677">
    <property type="term" value="F:DNA binding"/>
    <property type="evidence" value="ECO:0007669"/>
    <property type="project" value="InterPro"/>
</dbReference>
<dbReference type="Proteomes" id="UP000324760">
    <property type="component" value="Chromosome"/>
</dbReference>
<feature type="compositionally biased region" description="Basic and acidic residues" evidence="1">
    <location>
        <begin position="257"/>
        <end position="269"/>
    </location>
</feature>
<dbReference type="Gene3D" id="3.50.14.10">
    <property type="entry name" value="Replication terminator Tus, domain 1 superfamily/Replication terminator Tus"/>
    <property type="match status" value="1"/>
</dbReference>
<feature type="region of interest" description="Disordered" evidence="1">
    <location>
        <begin position="247"/>
        <end position="269"/>
    </location>
</feature>
<dbReference type="GO" id="GO:0006274">
    <property type="term" value="P:DNA replication termination"/>
    <property type="evidence" value="ECO:0007669"/>
    <property type="project" value="InterPro"/>
</dbReference>
<keyword evidence="3" id="KW-1185">Reference proteome</keyword>
<evidence type="ECO:0000256" key="1">
    <source>
        <dbReference type="SAM" id="MobiDB-lite"/>
    </source>
</evidence>
<dbReference type="RefSeq" id="WP_138988479.1">
    <property type="nucleotide sequence ID" value="NZ_CP043869.1"/>
</dbReference>
<protein>
    <submittedName>
        <fullName evidence="2">DNA replication terminus site-binding protein</fullName>
    </submittedName>
</protein>
<dbReference type="EMBL" id="CP043869">
    <property type="protein sequence ID" value="QEQ96398.1"/>
    <property type="molecule type" value="Genomic_DNA"/>
</dbReference>